<dbReference type="InterPro" id="IPR001789">
    <property type="entry name" value="Sig_transdc_resp-reg_receiver"/>
</dbReference>
<evidence type="ECO:0000256" key="2">
    <source>
        <dbReference type="PROSITE-ProRule" id="PRU00169"/>
    </source>
</evidence>
<evidence type="ECO:0000313" key="4">
    <source>
        <dbReference type="EMBL" id="GAA0742742.1"/>
    </source>
</evidence>
<proteinExistence type="predicted"/>
<evidence type="ECO:0000256" key="1">
    <source>
        <dbReference type="ARBA" id="ARBA00022553"/>
    </source>
</evidence>
<keyword evidence="5" id="KW-1185">Reference proteome</keyword>
<dbReference type="InterPro" id="IPR011006">
    <property type="entry name" value="CheY-like_superfamily"/>
</dbReference>
<dbReference type="InterPro" id="IPR050595">
    <property type="entry name" value="Bact_response_regulator"/>
</dbReference>
<organism evidence="4 5">
    <name type="scientific">Ideonella azotifigens</name>
    <dbReference type="NCBI Taxonomy" id="513160"/>
    <lineage>
        <taxon>Bacteria</taxon>
        <taxon>Pseudomonadati</taxon>
        <taxon>Pseudomonadota</taxon>
        <taxon>Betaproteobacteria</taxon>
        <taxon>Burkholderiales</taxon>
        <taxon>Sphaerotilaceae</taxon>
        <taxon>Ideonella</taxon>
    </lineage>
</organism>
<dbReference type="RefSeq" id="WP_170201142.1">
    <property type="nucleotide sequence ID" value="NZ_BAAAEW010000004.1"/>
</dbReference>
<dbReference type="EMBL" id="BAAAEW010000004">
    <property type="protein sequence ID" value="GAA0742742.1"/>
    <property type="molecule type" value="Genomic_DNA"/>
</dbReference>
<evidence type="ECO:0000259" key="3">
    <source>
        <dbReference type="PROSITE" id="PS50110"/>
    </source>
</evidence>
<accession>A0ABP3UUR4</accession>
<comment type="caution">
    <text evidence="4">The sequence shown here is derived from an EMBL/GenBank/DDBJ whole genome shotgun (WGS) entry which is preliminary data.</text>
</comment>
<dbReference type="PANTHER" id="PTHR44591:SF3">
    <property type="entry name" value="RESPONSE REGULATORY DOMAIN-CONTAINING PROTEIN"/>
    <property type="match status" value="1"/>
</dbReference>
<dbReference type="PANTHER" id="PTHR44591">
    <property type="entry name" value="STRESS RESPONSE REGULATOR PROTEIN 1"/>
    <property type="match status" value="1"/>
</dbReference>
<dbReference type="Pfam" id="PF00072">
    <property type="entry name" value="Response_reg"/>
    <property type="match status" value="1"/>
</dbReference>
<dbReference type="SMART" id="SM00448">
    <property type="entry name" value="REC"/>
    <property type="match status" value="1"/>
</dbReference>
<dbReference type="SUPFAM" id="SSF52172">
    <property type="entry name" value="CheY-like"/>
    <property type="match status" value="1"/>
</dbReference>
<name>A0ABP3UUR4_9BURK</name>
<dbReference type="Gene3D" id="3.40.50.2300">
    <property type="match status" value="1"/>
</dbReference>
<feature type="modified residue" description="4-aspartylphosphate" evidence="2">
    <location>
        <position position="52"/>
    </location>
</feature>
<protein>
    <submittedName>
        <fullName evidence="4">Response regulator</fullName>
    </submittedName>
</protein>
<reference evidence="5" key="1">
    <citation type="journal article" date="2019" name="Int. J. Syst. Evol. Microbiol.">
        <title>The Global Catalogue of Microorganisms (GCM) 10K type strain sequencing project: providing services to taxonomists for standard genome sequencing and annotation.</title>
        <authorList>
            <consortium name="The Broad Institute Genomics Platform"/>
            <consortium name="The Broad Institute Genome Sequencing Center for Infectious Disease"/>
            <person name="Wu L."/>
            <person name="Ma J."/>
        </authorList>
    </citation>
    <scope>NUCLEOTIDE SEQUENCE [LARGE SCALE GENOMIC DNA]</scope>
    <source>
        <strain evidence="5">JCM 15503</strain>
    </source>
</reference>
<dbReference type="Proteomes" id="UP001500279">
    <property type="component" value="Unassembled WGS sequence"/>
</dbReference>
<evidence type="ECO:0000313" key="5">
    <source>
        <dbReference type="Proteomes" id="UP001500279"/>
    </source>
</evidence>
<feature type="domain" description="Response regulatory" evidence="3">
    <location>
        <begin position="3"/>
        <end position="119"/>
    </location>
</feature>
<dbReference type="PROSITE" id="PS50110">
    <property type="entry name" value="RESPONSE_REGULATORY"/>
    <property type="match status" value="1"/>
</dbReference>
<sequence>MTTLHVIDDDERSRKLASDVLAAAGFEVLQSGTAAAARDQLSAHGADLVLLDIQLPDEDGFKVIAWIREQPALKEVPVIALTASVMPAHRGRIEESGFNGFIAKPLSSVREFVLKVREHLGRS</sequence>
<gene>
    <name evidence="4" type="ORF">GCM10009107_06560</name>
</gene>
<keyword evidence="1 2" id="KW-0597">Phosphoprotein</keyword>